<evidence type="ECO:0000259" key="9">
    <source>
        <dbReference type="PROSITE" id="PS50850"/>
    </source>
</evidence>
<feature type="transmembrane region" description="Helical" evidence="8">
    <location>
        <begin position="72"/>
        <end position="94"/>
    </location>
</feature>
<dbReference type="InterPro" id="IPR011701">
    <property type="entry name" value="MFS"/>
</dbReference>
<comment type="subcellular location">
    <subcellularLocation>
        <location evidence="3">Cell membrane</location>
    </subcellularLocation>
    <subcellularLocation>
        <location evidence="2">Membrane</location>
        <topology evidence="2">Multi-pass membrane protein</topology>
    </subcellularLocation>
</comment>
<dbReference type="InterPro" id="IPR005829">
    <property type="entry name" value="Sugar_transporter_CS"/>
</dbReference>
<evidence type="ECO:0000313" key="10">
    <source>
        <dbReference type="EMBL" id="QJE71829.1"/>
    </source>
</evidence>
<feature type="domain" description="Major facilitator superfamily (MFS) profile" evidence="9">
    <location>
        <begin position="1"/>
        <end position="338"/>
    </location>
</feature>
<evidence type="ECO:0000256" key="5">
    <source>
        <dbReference type="ARBA" id="ARBA00022692"/>
    </source>
</evidence>
<sequence length="346" mass="35559">MLGALSDRFGRRPVLLASIAGAGADQLLLAFAPGIGWLLAGRLLAGLTAANITAAYAYIADVSGPEDRARNFGMVGAAFGMGFVVGPALGGWLGGMDLRYPFLLAAGLAGLNFLYGLFVLPESLRPEHRRPFRWRRANPVAAFGVLRANRTVFGLVSAQVCAVLAFGVLQTVWVLYTGQRYGWSAEENGLSLTIVGLATALVQGALIGPLVKRLGDRGAILAGFAAMACGYALYGLGSTSLVFCLGILLHALGGIAGPTLQGVVSRSVGPDQQGSVAGAMAGMQSFVFIPAPLLGSALFSAFTAPGAGIPVPGMPFLFGAASLLAGLFLAWRALRRPAHCPGATQG</sequence>
<dbReference type="GO" id="GO:0022857">
    <property type="term" value="F:transmembrane transporter activity"/>
    <property type="evidence" value="ECO:0007669"/>
    <property type="project" value="InterPro"/>
</dbReference>
<protein>
    <submittedName>
        <fullName evidence="10">TCR/Tet family MFS transporter</fullName>
    </submittedName>
</protein>
<gene>
    <name evidence="10" type="ORF">HHL28_00715</name>
</gene>
<name>A0A858R356_9PROT</name>
<dbReference type="SUPFAM" id="SSF103473">
    <property type="entry name" value="MFS general substrate transporter"/>
    <property type="match status" value="1"/>
</dbReference>
<dbReference type="PRINTS" id="PR01035">
    <property type="entry name" value="TCRTETA"/>
</dbReference>
<comment type="similarity">
    <text evidence="4">Belongs to the major facilitator superfamily. TCR/Tet family.</text>
</comment>
<evidence type="ECO:0000256" key="2">
    <source>
        <dbReference type="ARBA" id="ARBA00004141"/>
    </source>
</evidence>
<dbReference type="PANTHER" id="PTHR23507">
    <property type="entry name" value="ZGC:174356"/>
    <property type="match status" value="1"/>
</dbReference>
<dbReference type="PANTHER" id="PTHR23507:SF1">
    <property type="entry name" value="FI18259P1-RELATED"/>
    <property type="match status" value="1"/>
</dbReference>
<feature type="transmembrane region" description="Helical" evidence="8">
    <location>
        <begin position="276"/>
        <end position="302"/>
    </location>
</feature>
<feature type="transmembrane region" description="Helical" evidence="8">
    <location>
        <begin position="218"/>
        <end position="234"/>
    </location>
</feature>
<dbReference type="PROSITE" id="PS50850">
    <property type="entry name" value="MFS"/>
    <property type="match status" value="1"/>
</dbReference>
<evidence type="ECO:0000256" key="6">
    <source>
        <dbReference type="ARBA" id="ARBA00022989"/>
    </source>
</evidence>
<dbReference type="Gene3D" id="1.20.1250.20">
    <property type="entry name" value="MFS general substrate transporter like domains"/>
    <property type="match status" value="1"/>
</dbReference>
<dbReference type="InterPro" id="IPR036259">
    <property type="entry name" value="MFS_trans_sf"/>
</dbReference>
<accession>A0A858R356</accession>
<dbReference type="PROSITE" id="PS00216">
    <property type="entry name" value="SUGAR_TRANSPORT_1"/>
    <property type="match status" value="1"/>
</dbReference>
<keyword evidence="5 8" id="KW-0812">Transmembrane</keyword>
<dbReference type="InterPro" id="IPR001958">
    <property type="entry name" value="Tet-R_TetA/multi-R_MdtG-like"/>
</dbReference>
<feature type="transmembrane region" description="Helical" evidence="8">
    <location>
        <begin position="40"/>
        <end position="60"/>
    </location>
</feature>
<reference evidence="10" key="1">
    <citation type="submission" date="2020-04" db="EMBL/GenBank/DDBJ databases">
        <title>A desert anoxygenic phototrophic bacterium fixes CO2 using RubisCO under aerobic conditions.</title>
        <authorList>
            <person name="Tang K."/>
        </authorList>
    </citation>
    <scope>NUCLEOTIDE SEQUENCE [LARGE SCALE GENOMIC DNA]</scope>
    <source>
        <strain evidence="10">MIMtkB3</strain>
    </source>
</reference>
<feature type="transmembrane region" description="Helical" evidence="8">
    <location>
        <begin position="188"/>
        <end position="211"/>
    </location>
</feature>
<feature type="transmembrane region" description="Helical" evidence="8">
    <location>
        <begin position="152"/>
        <end position="176"/>
    </location>
</feature>
<comment type="function">
    <text evidence="1">Resistance to tetracycline by an active tetracycline efflux. This is an energy-dependent process that decreases the accumulation of the antibiotic in whole cells. This protein functions as a metal-tetracycline/H(+) antiporter.</text>
</comment>
<dbReference type="EMBL" id="CP051775">
    <property type="protein sequence ID" value="QJE71829.1"/>
    <property type="molecule type" value="Genomic_DNA"/>
</dbReference>
<feature type="transmembrane region" description="Helical" evidence="8">
    <location>
        <begin position="240"/>
        <end position="264"/>
    </location>
</feature>
<organism evidence="10 11">
    <name type="scientific">Aerophototrophica crusticola</name>
    <dbReference type="NCBI Taxonomy" id="1709002"/>
    <lineage>
        <taxon>Bacteria</taxon>
        <taxon>Pseudomonadati</taxon>
        <taxon>Pseudomonadota</taxon>
        <taxon>Alphaproteobacteria</taxon>
        <taxon>Rhodospirillales</taxon>
        <taxon>Rhodospirillaceae</taxon>
        <taxon>Aerophototrophica</taxon>
    </lineage>
</organism>
<evidence type="ECO:0000256" key="7">
    <source>
        <dbReference type="ARBA" id="ARBA00023136"/>
    </source>
</evidence>
<dbReference type="GO" id="GO:0016020">
    <property type="term" value="C:membrane"/>
    <property type="evidence" value="ECO:0007669"/>
    <property type="project" value="UniProtKB-SubCell"/>
</dbReference>
<keyword evidence="11" id="KW-1185">Reference proteome</keyword>
<evidence type="ECO:0000256" key="3">
    <source>
        <dbReference type="ARBA" id="ARBA00004236"/>
    </source>
</evidence>
<keyword evidence="6 8" id="KW-1133">Transmembrane helix</keyword>
<feature type="transmembrane region" description="Helical" evidence="8">
    <location>
        <begin position="314"/>
        <end position="334"/>
    </location>
</feature>
<dbReference type="KEGG" id="acru:HHL28_00715"/>
<dbReference type="InterPro" id="IPR020846">
    <property type="entry name" value="MFS_dom"/>
</dbReference>
<dbReference type="Proteomes" id="UP000501891">
    <property type="component" value="Chromosome"/>
</dbReference>
<proteinExistence type="inferred from homology"/>
<evidence type="ECO:0000256" key="8">
    <source>
        <dbReference type="SAM" id="Phobius"/>
    </source>
</evidence>
<feature type="transmembrane region" description="Helical" evidence="8">
    <location>
        <begin position="100"/>
        <end position="120"/>
    </location>
</feature>
<evidence type="ECO:0000256" key="4">
    <source>
        <dbReference type="ARBA" id="ARBA00007520"/>
    </source>
</evidence>
<evidence type="ECO:0000313" key="11">
    <source>
        <dbReference type="Proteomes" id="UP000501891"/>
    </source>
</evidence>
<keyword evidence="7 8" id="KW-0472">Membrane</keyword>
<dbReference type="AlphaFoldDB" id="A0A858R356"/>
<dbReference type="Pfam" id="PF07690">
    <property type="entry name" value="MFS_1"/>
    <property type="match status" value="1"/>
</dbReference>
<evidence type="ECO:0000256" key="1">
    <source>
        <dbReference type="ARBA" id="ARBA00003279"/>
    </source>
</evidence>